<proteinExistence type="predicted"/>
<dbReference type="InterPro" id="IPR011051">
    <property type="entry name" value="RmlC_Cupin_sf"/>
</dbReference>
<dbReference type="STRING" id="43989.cce_2077"/>
<organism evidence="2 3">
    <name type="scientific">Crocosphaera subtropica (strain ATCC 51142 / BH68)</name>
    <name type="common">Cyanothece sp. (strain ATCC 51142)</name>
    <dbReference type="NCBI Taxonomy" id="43989"/>
    <lineage>
        <taxon>Bacteria</taxon>
        <taxon>Bacillati</taxon>
        <taxon>Cyanobacteriota</taxon>
        <taxon>Cyanophyceae</taxon>
        <taxon>Oscillatoriophycideae</taxon>
        <taxon>Chroococcales</taxon>
        <taxon>Aphanothecaceae</taxon>
        <taxon>Crocosphaera</taxon>
        <taxon>Crocosphaera subtropica</taxon>
    </lineage>
</organism>
<dbReference type="SUPFAM" id="SSF51182">
    <property type="entry name" value="RmlC-like cupins"/>
    <property type="match status" value="1"/>
</dbReference>
<dbReference type="InterPro" id="IPR014710">
    <property type="entry name" value="RmlC-like_jellyroll"/>
</dbReference>
<feature type="domain" description="Cupin type-2" evidence="1">
    <location>
        <begin position="47"/>
        <end position="103"/>
    </location>
</feature>
<protein>
    <recommendedName>
        <fullName evidence="1">Cupin type-2 domain-containing protein</fullName>
    </recommendedName>
</protein>
<name>B1WNJ8_CROS5</name>
<reference evidence="2 3" key="1">
    <citation type="journal article" date="2008" name="Proc. Natl. Acad. Sci. U.S.A.">
        <title>The genome of Cyanothece 51142, a unicellular diazotrophic cyanobacterium important in the marine nitrogen cycle.</title>
        <authorList>
            <person name="Welsh E.A."/>
            <person name="Liberton M."/>
            <person name="Stoeckel J."/>
            <person name="Loh T."/>
            <person name="Elvitigala T."/>
            <person name="Wang C."/>
            <person name="Wollam A."/>
            <person name="Fulton R.S."/>
            <person name="Clifton S.W."/>
            <person name="Jacobs J.M."/>
            <person name="Aurora R."/>
            <person name="Ghosh B.K."/>
            <person name="Sherman L.A."/>
            <person name="Smith R.D."/>
            <person name="Wilson R.K."/>
            <person name="Pakrasi H.B."/>
        </authorList>
    </citation>
    <scope>NUCLEOTIDE SEQUENCE [LARGE SCALE GENOMIC DNA]</scope>
    <source>
        <strain evidence="3">ATCC 51142 / BH68</strain>
    </source>
</reference>
<gene>
    <name evidence="2" type="ordered locus">cce_2077</name>
</gene>
<keyword evidence="3" id="KW-1185">Reference proteome</keyword>
<dbReference type="HOGENOM" id="CLU_147397_0_1_3"/>
<dbReference type="eggNOG" id="COG1917">
    <property type="taxonomic scope" value="Bacteria"/>
</dbReference>
<sequence length="110" mass="12608">MRMDNIFQLPNQLNDQEIFETILNSKNVKIERIISTGQTTPEGTWYDQDQDEWVILLQGEATLLYSDNSSISLTTGDYLLIKAHEKHRVTFTSSDPPCIWLAIHGNLVNN</sequence>
<dbReference type="InterPro" id="IPR013096">
    <property type="entry name" value="Cupin_2"/>
</dbReference>
<evidence type="ECO:0000313" key="2">
    <source>
        <dbReference type="EMBL" id="ACB51427.1"/>
    </source>
</evidence>
<dbReference type="Pfam" id="PF07883">
    <property type="entry name" value="Cupin_2"/>
    <property type="match status" value="1"/>
</dbReference>
<dbReference type="Proteomes" id="UP000001203">
    <property type="component" value="Chromosome circular"/>
</dbReference>
<dbReference type="EMBL" id="CP000806">
    <property type="protein sequence ID" value="ACB51427.1"/>
    <property type="molecule type" value="Genomic_DNA"/>
</dbReference>
<evidence type="ECO:0000313" key="3">
    <source>
        <dbReference type="Proteomes" id="UP000001203"/>
    </source>
</evidence>
<evidence type="ECO:0000259" key="1">
    <source>
        <dbReference type="Pfam" id="PF07883"/>
    </source>
</evidence>
<dbReference type="Gene3D" id="2.60.120.10">
    <property type="entry name" value="Jelly Rolls"/>
    <property type="match status" value="1"/>
</dbReference>
<dbReference type="KEGG" id="cyt:cce_2077"/>
<dbReference type="CDD" id="cd06981">
    <property type="entry name" value="cupin_reut_a1446"/>
    <property type="match status" value="1"/>
</dbReference>
<dbReference type="AlphaFoldDB" id="B1WNJ8"/>
<accession>B1WNJ8</accession>